<dbReference type="PANTHER" id="PTHR42924">
    <property type="entry name" value="EXONUCLEASE"/>
    <property type="match status" value="1"/>
</dbReference>
<organism evidence="2 3">
    <name type="scientific">Bifidobacterium [indicum] DSM 20214 = LMG 11587</name>
    <dbReference type="NCBI Taxonomy" id="1341694"/>
    <lineage>
        <taxon>Bacteria</taxon>
        <taxon>Bacillati</taxon>
        <taxon>Actinomycetota</taxon>
        <taxon>Actinomycetes</taxon>
        <taxon>Bifidobacteriales</taxon>
        <taxon>Bifidobacteriaceae</taxon>
        <taxon>Bifidobacterium</taxon>
    </lineage>
</organism>
<dbReference type="GO" id="GO:0004534">
    <property type="term" value="F:5'-3' RNA exonuclease activity"/>
    <property type="evidence" value="ECO:0007669"/>
    <property type="project" value="TreeGrafter"/>
</dbReference>
<dbReference type="InterPro" id="IPR052018">
    <property type="entry name" value="PHP_domain"/>
</dbReference>
<evidence type="ECO:0000259" key="1">
    <source>
        <dbReference type="SMART" id="SM00481"/>
    </source>
</evidence>
<protein>
    <submittedName>
        <fullName evidence="2">PHP C-terminal domain-containing protein</fullName>
    </submittedName>
</protein>
<keyword evidence="3" id="KW-1185">Reference proteome</keyword>
<dbReference type="Pfam" id="PF02811">
    <property type="entry name" value="PHP"/>
    <property type="match status" value="1"/>
</dbReference>
<dbReference type="KEGG" id="bii:BINDI_0346"/>
<feature type="domain" description="Polymerase/histidinol phosphatase N-terminal" evidence="1">
    <location>
        <begin position="18"/>
        <end position="83"/>
    </location>
</feature>
<dbReference type="InterPro" id="IPR016195">
    <property type="entry name" value="Pol/histidinol_Pase-like"/>
</dbReference>
<dbReference type="RefSeq" id="WP_033489801.1">
    <property type="nucleotide sequence ID" value="NZ_CP006018.1"/>
</dbReference>
<accession>A0A087VTH6</accession>
<dbReference type="EMBL" id="CP006018">
    <property type="protein sequence ID" value="AIC91628.1"/>
    <property type="molecule type" value="Genomic_DNA"/>
</dbReference>
<sequence length="302" mass="32824">MTHQTGVNPASSHERAGWDLHCHTVFSDGTMTPAEMVSLAGKQGVAGLAITDHDTNAGWAMATEAAESEGMPLLLGTEITAEDQNVSVHMLAYLYDPEDMVITRLFDRTRQARLARTRTMVDRISQDYPITWQDVLDQVKEGERTTVGRPHIADALVRAGVYSDRSKAFAGVCSSSGPYYLPTPSPTTHQVLKAVKHAGGVVVIAHPGATQRNPVLLSDVQIGNLVREGLDGLEVRHRDNSPQEQERLLALAERWDLLVTGGSDWHGKGKPNVLGENRTSSEVVGCIIDRAYGIRPVGYPSV</sequence>
<dbReference type="HOGENOM" id="CLU_067347_1_0_11"/>
<dbReference type="InterPro" id="IPR003141">
    <property type="entry name" value="Pol/His_phosphatase_N"/>
</dbReference>
<reference evidence="2 3" key="1">
    <citation type="journal article" date="2014" name="Appl. Environ. Microbiol.">
        <title>Genomic encyclopedia of type strains of the genus Bifidobacterium.</title>
        <authorList>
            <person name="Milani C."/>
            <person name="Lugli G.A."/>
            <person name="Duranti S."/>
            <person name="Turroni F."/>
            <person name="Bottacini F."/>
            <person name="Mangifesta M."/>
            <person name="Sanchez B."/>
            <person name="Viappiani A."/>
            <person name="Mancabelli L."/>
            <person name="Taminiau B."/>
            <person name="Delcenserie V."/>
            <person name="Barrangou R."/>
            <person name="Margolles A."/>
            <person name="van Sinderen D."/>
            <person name="Ventura M."/>
        </authorList>
    </citation>
    <scope>NUCLEOTIDE SEQUENCE [LARGE SCALE GENOMIC DNA]</scope>
    <source>
        <strain evidence="2 3">LMG 11587</strain>
    </source>
</reference>
<dbReference type="GO" id="GO:0035312">
    <property type="term" value="F:5'-3' DNA exonuclease activity"/>
    <property type="evidence" value="ECO:0007669"/>
    <property type="project" value="TreeGrafter"/>
</dbReference>
<dbReference type="PANTHER" id="PTHR42924:SF3">
    <property type="entry name" value="POLYMERASE_HISTIDINOL PHOSPHATASE N-TERMINAL DOMAIN-CONTAINING PROTEIN"/>
    <property type="match status" value="1"/>
</dbReference>
<dbReference type="SUPFAM" id="SSF89550">
    <property type="entry name" value="PHP domain-like"/>
    <property type="match status" value="1"/>
</dbReference>
<dbReference type="SMART" id="SM00481">
    <property type="entry name" value="POLIIIAc"/>
    <property type="match status" value="1"/>
</dbReference>
<gene>
    <name evidence="2" type="ORF">BINDI_0346</name>
</gene>
<name>A0A087VTH6_9BIFI</name>
<dbReference type="Gene3D" id="1.10.150.650">
    <property type="match status" value="1"/>
</dbReference>
<dbReference type="Proteomes" id="UP000028569">
    <property type="component" value="Chromosome"/>
</dbReference>
<evidence type="ECO:0000313" key="3">
    <source>
        <dbReference type="Proteomes" id="UP000028569"/>
    </source>
</evidence>
<dbReference type="InterPro" id="IPR004013">
    <property type="entry name" value="PHP_dom"/>
</dbReference>
<dbReference type="CDD" id="cd07438">
    <property type="entry name" value="PHP_HisPPase_AMP"/>
    <property type="match status" value="1"/>
</dbReference>
<dbReference type="Gene3D" id="3.20.20.140">
    <property type="entry name" value="Metal-dependent hydrolases"/>
    <property type="match status" value="1"/>
</dbReference>
<proteinExistence type="predicted"/>
<dbReference type="OrthoDB" id="9804333at2"/>
<dbReference type="AlphaFoldDB" id="A0A087VTH6"/>
<evidence type="ECO:0000313" key="2">
    <source>
        <dbReference type="EMBL" id="AIC91628.1"/>
    </source>
</evidence>